<gene>
    <name evidence="6" type="ORF">LITE_LOCUS36217</name>
</gene>
<dbReference type="PANTHER" id="PTHR20855">
    <property type="entry name" value="ADIPOR/PROGESTIN RECEPTOR-RELATED"/>
    <property type="match status" value="1"/>
</dbReference>
<comment type="caution">
    <text evidence="6">The sequence shown here is derived from an EMBL/GenBank/DDBJ whole genome shotgun (WGS) entry which is preliminary data.</text>
</comment>
<dbReference type="EMBL" id="CAMGYJ010000008">
    <property type="protein sequence ID" value="CAI0464528.1"/>
    <property type="molecule type" value="Genomic_DNA"/>
</dbReference>
<evidence type="ECO:0000256" key="1">
    <source>
        <dbReference type="ARBA" id="ARBA00004141"/>
    </source>
</evidence>
<dbReference type="Proteomes" id="UP001154282">
    <property type="component" value="Unassembled WGS sequence"/>
</dbReference>
<evidence type="ECO:0000313" key="7">
    <source>
        <dbReference type="Proteomes" id="UP001154282"/>
    </source>
</evidence>
<feature type="region of interest" description="Disordered" evidence="5">
    <location>
        <begin position="198"/>
        <end position="222"/>
    </location>
</feature>
<proteinExistence type="predicted"/>
<dbReference type="AlphaFoldDB" id="A0AAV0P2C3"/>
<name>A0AAV0P2C3_9ROSI</name>
<protein>
    <submittedName>
        <fullName evidence="6">Uncharacterized protein</fullName>
    </submittedName>
</protein>
<feature type="compositionally biased region" description="Basic and acidic residues" evidence="5">
    <location>
        <begin position="1"/>
        <end position="21"/>
    </location>
</feature>
<dbReference type="GO" id="GO:0009744">
    <property type="term" value="P:response to sucrose"/>
    <property type="evidence" value="ECO:0007669"/>
    <property type="project" value="UniProtKB-ARBA"/>
</dbReference>
<comment type="subcellular location">
    <subcellularLocation>
        <location evidence="1">Membrane</location>
        <topology evidence="1">Multi-pass membrane protein</topology>
    </subcellularLocation>
</comment>
<dbReference type="GO" id="GO:0009725">
    <property type="term" value="P:response to hormone"/>
    <property type="evidence" value="ECO:0007669"/>
    <property type="project" value="TreeGrafter"/>
</dbReference>
<feature type="region of interest" description="Disordered" evidence="5">
    <location>
        <begin position="1"/>
        <end position="25"/>
    </location>
</feature>
<evidence type="ECO:0000256" key="5">
    <source>
        <dbReference type="SAM" id="MobiDB-lite"/>
    </source>
</evidence>
<sequence length="292" mass="32743">MTGDGYEKLGSEKSDYEDGGKKGKSKNNAWKKVKYQLVDYHTLPGYMKDNEYIHRYYRAEWPITQLLLSVFRIHNETLNIWTDTNHKMAILRIHGRGNVLPTIQQHLPPLVLPLSAHVLHSPPCGLHRNRLAHCHLILPACLLLLHVQPLLLQPLPRYYHRDGDRDNDLLFAPDIPEARVQELPSLVVLRDGGLRSGPHTSQVTPLWDRSPGGPADDHLRGSDGGSVWVGGFDLCDKSPREMEAWVFRSRWTESPAVSCAGGGCCVYSLPGWACILELAGLEWLLAAAGCNR</sequence>
<keyword evidence="3" id="KW-1133">Transmembrane helix</keyword>
<dbReference type="GO" id="GO:0016020">
    <property type="term" value="C:membrane"/>
    <property type="evidence" value="ECO:0007669"/>
    <property type="project" value="UniProtKB-SubCell"/>
</dbReference>
<evidence type="ECO:0000256" key="2">
    <source>
        <dbReference type="ARBA" id="ARBA00022692"/>
    </source>
</evidence>
<organism evidence="6 7">
    <name type="scientific">Linum tenue</name>
    <dbReference type="NCBI Taxonomy" id="586396"/>
    <lineage>
        <taxon>Eukaryota</taxon>
        <taxon>Viridiplantae</taxon>
        <taxon>Streptophyta</taxon>
        <taxon>Embryophyta</taxon>
        <taxon>Tracheophyta</taxon>
        <taxon>Spermatophyta</taxon>
        <taxon>Magnoliopsida</taxon>
        <taxon>eudicotyledons</taxon>
        <taxon>Gunneridae</taxon>
        <taxon>Pentapetalae</taxon>
        <taxon>rosids</taxon>
        <taxon>fabids</taxon>
        <taxon>Malpighiales</taxon>
        <taxon>Linaceae</taxon>
        <taxon>Linum</taxon>
    </lineage>
</organism>
<evidence type="ECO:0000313" key="6">
    <source>
        <dbReference type="EMBL" id="CAI0464528.1"/>
    </source>
</evidence>
<keyword evidence="7" id="KW-1185">Reference proteome</keyword>
<keyword evidence="2" id="KW-0812">Transmembrane</keyword>
<evidence type="ECO:0000256" key="3">
    <source>
        <dbReference type="ARBA" id="ARBA00022989"/>
    </source>
</evidence>
<evidence type="ECO:0000256" key="4">
    <source>
        <dbReference type="ARBA" id="ARBA00023136"/>
    </source>
</evidence>
<dbReference type="GO" id="GO:0038023">
    <property type="term" value="F:signaling receptor activity"/>
    <property type="evidence" value="ECO:0007669"/>
    <property type="project" value="TreeGrafter"/>
</dbReference>
<dbReference type="InterPro" id="IPR004254">
    <property type="entry name" value="AdipoR/HlyIII-related"/>
</dbReference>
<keyword evidence="4" id="KW-0472">Membrane</keyword>
<accession>A0AAV0P2C3</accession>
<dbReference type="PANTHER" id="PTHR20855:SF132">
    <property type="entry name" value="HEPTAHELICAL TRANSMEMBRANE PROTEIN 4-LIKE"/>
    <property type="match status" value="1"/>
</dbReference>
<reference evidence="6" key="1">
    <citation type="submission" date="2022-08" db="EMBL/GenBank/DDBJ databases">
        <authorList>
            <person name="Gutierrez-Valencia J."/>
        </authorList>
    </citation>
    <scope>NUCLEOTIDE SEQUENCE</scope>
</reference>